<accession>A0AAQ4NNX4</accession>
<comment type="similarity">
    <text evidence="4">Belongs to the protein kinase superfamily.</text>
</comment>
<dbReference type="Gene3D" id="1.10.510.10">
    <property type="entry name" value="Transferase(Phosphotransferase) domain 1"/>
    <property type="match status" value="1"/>
</dbReference>
<dbReference type="InterPro" id="IPR000719">
    <property type="entry name" value="Prot_kinase_dom"/>
</dbReference>
<dbReference type="Proteomes" id="UP000007635">
    <property type="component" value="Chromosome Y"/>
</dbReference>
<keyword evidence="2 3" id="KW-0067">ATP-binding</keyword>
<sequence>MTLPSHKPNEPVGDEILQDWKEIGSGGFGYVYKAKHKDWGFDVAIKLLHRGRSRAMGTRRGTHARGTSDSWKEDLFSPCLISSLALPSWPLVCCLAHQVAVGMNLHQQDLMHVDLKPSNVLLDDDFNAKLADFGLSRVSTSHQQIPTSVGTYKYMPPEAFKPSYQPVRIYFPHNIHQLCLHVTLCPYRITRNVGNFSEVVMYQIARGNRPSLKQIAQEVVVKEGLNELVDLMKQCWNHSPSKRPLYTSKYFLKTTEVVFLQNKDGIHDAVGQVDHVFRGVVQHLFQKMKYHYIFSVFLQNAPISNQLSTRGKKKTFIEQSNDEVDFKVRSPIQLYILNKLCFDAIGKFIITGILKLLCGILTFLKQY</sequence>
<reference evidence="7" key="3">
    <citation type="submission" date="2025-09" db="UniProtKB">
        <authorList>
            <consortium name="Ensembl"/>
        </authorList>
    </citation>
    <scope>IDENTIFICATION</scope>
</reference>
<dbReference type="PROSITE" id="PS00107">
    <property type="entry name" value="PROTEIN_KINASE_ATP"/>
    <property type="match status" value="1"/>
</dbReference>
<keyword evidence="5" id="KW-0472">Membrane</keyword>
<dbReference type="GO" id="GO:0004706">
    <property type="term" value="F:JUN kinase kinase kinase activity"/>
    <property type="evidence" value="ECO:0007669"/>
    <property type="project" value="TreeGrafter"/>
</dbReference>
<evidence type="ECO:0000256" key="1">
    <source>
        <dbReference type="ARBA" id="ARBA00022741"/>
    </source>
</evidence>
<dbReference type="GeneTree" id="ENSGT00940000160206"/>
<keyword evidence="1 3" id="KW-0547">Nucleotide-binding</keyword>
<keyword evidence="4" id="KW-0723">Serine/threonine-protein kinase</keyword>
<dbReference type="PANTHER" id="PTHR44329">
    <property type="entry name" value="SERINE/THREONINE-PROTEIN KINASE TNNI3K-RELATED"/>
    <property type="match status" value="1"/>
</dbReference>
<dbReference type="PANTHER" id="PTHR44329:SF297">
    <property type="entry name" value="RECEPTOR-INTERACTING SERINE_THREONINE-PROTEIN KINASE 3"/>
    <property type="match status" value="1"/>
</dbReference>
<dbReference type="SUPFAM" id="SSF56112">
    <property type="entry name" value="Protein kinase-like (PK-like)"/>
    <property type="match status" value="1"/>
</dbReference>
<proteinExistence type="inferred from homology"/>
<feature type="domain" description="Protein kinase" evidence="6">
    <location>
        <begin position="17"/>
        <end position="260"/>
    </location>
</feature>
<dbReference type="AlphaFoldDB" id="A0AAQ4NNX4"/>
<keyword evidence="4" id="KW-0808">Transferase</keyword>
<reference evidence="7" key="2">
    <citation type="submission" date="2025-08" db="UniProtKB">
        <authorList>
            <consortium name="Ensembl"/>
        </authorList>
    </citation>
    <scope>IDENTIFICATION</scope>
</reference>
<dbReference type="InterPro" id="IPR011009">
    <property type="entry name" value="Kinase-like_dom_sf"/>
</dbReference>
<dbReference type="Ensembl" id="ENSGACT00000086754.1">
    <property type="protein sequence ID" value="ENSGACP00000028349.1"/>
    <property type="gene ID" value="ENSGACG00000024549.1"/>
</dbReference>
<dbReference type="InterPro" id="IPR017441">
    <property type="entry name" value="Protein_kinase_ATP_BS"/>
</dbReference>
<keyword evidence="4" id="KW-0418">Kinase</keyword>
<dbReference type="PROSITE" id="PS50011">
    <property type="entry name" value="PROTEIN_KINASE_DOM"/>
    <property type="match status" value="1"/>
</dbReference>
<keyword evidence="5" id="KW-1133">Transmembrane helix</keyword>
<evidence type="ECO:0000313" key="7">
    <source>
        <dbReference type="Ensembl" id="ENSGACP00000028349.1"/>
    </source>
</evidence>
<evidence type="ECO:0000259" key="6">
    <source>
        <dbReference type="PROSITE" id="PS50011"/>
    </source>
</evidence>
<evidence type="ECO:0000256" key="5">
    <source>
        <dbReference type="SAM" id="Phobius"/>
    </source>
</evidence>
<dbReference type="InterPro" id="IPR051681">
    <property type="entry name" value="Ser/Thr_Kinases-Pseudokinases"/>
</dbReference>
<protein>
    <recommendedName>
        <fullName evidence="6">Protein kinase domain-containing protein</fullName>
    </recommendedName>
</protein>
<evidence type="ECO:0000256" key="2">
    <source>
        <dbReference type="ARBA" id="ARBA00022840"/>
    </source>
</evidence>
<keyword evidence="5" id="KW-0812">Transmembrane</keyword>
<dbReference type="InterPro" id="IPR008271">
    <property type="entry name" value="Ser/Thr_kinase_AS"/>
</dbReference>
<feature type="transmembrane region" description="Helical" evidence="5">
    <location>
        <begin position="344"/>
        <end position="364"/>
    </location>
</feature>
<evidence type="ECO:0000256" key="3">
    <source>
        <dbReference type="PROSITE-ProRule" id="PRU10141"/>
    </source>
</evidence>
<name>A0AAQ4NNX4_GASAC</name>
<feature type="binding site" evidence="3">
    <location>
        <position position="46"/>
    </location>
    <ligand>
        <name>ATP</name>
        <dbReference type="ChEBI" id="CHEBI:30616"/>
    </ligand>
</feature>
<dbReference type="Pfam" id="PF00069">
    <property type="entry name" value="Pkinase"/>
    <property type="match status" value="1"/>
</dbReference>
<dbReference type="SMART" id="SM00220">
    <property type="entry name" value="S_TKc"/>
    <property type="match status" value="1"/>
</dbReference>
<keyword evidence="8" id="KW-1185">Reference proteome</keyword>
<dbReference type="GO" id="GO:0005524">
    <property type="term" value="F:ATP binding"/>
    <property type="evidence" value="ECO:0007669"/>
    <property type="project" value="UniProtKB-UniRule"/>
</dbReference>
<dbReference type="PROSITE" id="PS00108">
    <property type="entry name" value="PROTEIN_KINASE_ST"/>
    <property type="match status" value="1"/>
</dbReference>
<evidence type="ECO:0000256" key="4">
    <source>
        <dbReference type="RuleBase" id="RU000304"/>
    </source>
</evidence>
<evidence type="ECO:0000313" key="8">
    <source>
        <dbReference type="Proteomes" id="UP000007635"/>
    </source>
</evidence>
<organism evidence="7 8">
    <name type="scientific">Gasterosteus aculeatus aculeatus</name>
    <name type="common">three-spined stickleback</name>
    <dbReference type="NCBI Taxonomy" id="481459"/>
    <lineage>
        <taxon>Eukaryota</taxon>
        <taxon>Metazoa</taxon>
        <taxon>Chordata</taxon>
        <taxon>Craniata</taxon>
        <taxon>Vertebrata</taxon>
        <taxon>Euteleostomi</taxon>
        <taxon>Actinopterygii</taxon>
        <taxon>Neopterygii</taxon>
        <taxon>Teleostei</taxon>
        <taxon>Neoteleostei</taxon>
        <taxon>Acanthomorphata</taxon>
        <taxon>Eupercaria</taxon>
        <taxon>Perciformes</taxon>
        <taxon>Cottioidei</taxon>
        <taxon>Gasterosteales</taxon>
        <taxon>Gasterosteidae</taxon>
        <taxon>Gasterosteus</taxon>
    </lineage>
</organism>
<reference evidence="7 8" key="1">
    <citation type="journal article" date="2021" name="G3 (Bethesda)">
        <title>Improved contiguity of the threespine stickleback genome using long-read sequencing.</title>
        <authorList>
            <person name="Nath S."/>
            <person name="Shaw D.E."/>
            <person name="White M.A."/>
        </authorList>
    </citation>
    <scope>NUCLEOTIDE SEQUENCE [LARGE SCALE GENOMIC DNA]</scope>
    <source>
        <strain evidence="7 8">Lake Benthic</strain>
    </source>
</reference>